<dbReference type="OrthoDB" id="9798846at2"/>
<comment type="caution">
    <text evidence="3">The sequence shown here is derived from an EMBL/GenBank/DDBJ whole genome shotgun (WGS) entry which is preliminary data.</text>
</comment>
<evidence type="ECO:0000313" key="4">
    <source>
        <dbReference type="Proteomes" id="UP000013063"/>
    </source>
</evidence>
<dbReference type="PATRIC" id="fig|1292034.3.peg.3253"/>
<evidence type="ECO:0000259" key="2">
    <source>
        <dbReference type="Pfam" id="PF04773"/>
    </source>
</evidence>
<sequence length="325" mass="35721">MRANDNWRLPSEEELEIAADWADRLPELTAAERRELESWLAGGPGRAAAFALMRDTRRDTALVEAAERVRAAPRAKRLPRLGLIAAGVALAAGLSGAFLVRPYLTATETPLELTTPLGQRAEHRLSDKSVVSLAADTGVFVRYSHGARDIDLKKGDAMFQVAKDKTRPFNVQAGDTTVTAVGTTFEVERVSDAVQVRVFDGVVRVNRDGAERSVSKGEWLMLVADRAPVQGRLDAESYQAWRSDWLDADAMPLKYVIARLNRYTAQSVSLHDPSLGDLKVTGRFKLDRPAESLTMLAALLDMRADPAGRRVYLTPKRSAKAEPKT</sequence>
<dbReference type="AlphaFoldDB" id="R0CWF8"/>
<dbReference type="EMBL" id="APMP01000025">
    <property type="protein sequence ID" value="ENZ80846.1"/>
    <property type="molecule type" value="Genomic_DNA"/>
</dbReference>
<dbReference type="Proteomes" id="UP000013063">
    <property type="component" value="Unassembled WGS sequence"/>
</dbReference>
<dbReference type="InterPro" id="IPR006860">
    <property type="entry name" value="FecR"/>
</dbReference>
<reference evidence="3 4" key="1">
    <citation type="journal article" date="2013" name="Genome Announc.">
        <title>Draft Genome Sequence for Caulobacter sp. Strain OR37, a Bacterium Tolerant to Heavy Metals.</title>
        <authorList>
            <person name="Utturkar S.M."/>
            <person name="Bollmann A."/>
            <person name="Brzoska R.M."/>
            <person name="Klingeman D.M."/>
            <person name="Epstein S.E."/>
            <person name="Palumbo A.V."/>
            <person name="Brown S.D."/>
        </authorList>
    </citation>
    <scope>NUCLEOTIDE SEQUENCE [LARGE SCALE GENOMIC DNA]</scope>
    <source>
        <strain evidence="3 4">OR37</strain>
    </source>
</reference>
<organism evidence="3 4">
    <name type="scientific">Caulobacter vibrioides OR37</name>
    <dbReference type="NCBI Taxonomy" id="1292034"/>
    <lineage>
        <taxon>Bacteria</taxon>
        <taxon>Pseudomonadati</taxon>
        <taxon>Pseudomonadota</taxon>
        <taxon>Alphaproteobacteria</taxon>
        <taxon>Caulobacterales</taxon>
        <taxon>Caulobacteraceae</taxon>
        <taxon>Caulobacter</taxon>
    </lineage>
</organism>
<dbReference type="PANTHER" id="PTHR30273">
    <property type="entry name" value="PERIPLASMIC SIGNAL SENSOR AND SIGMA FACTOR ACTIVATOR FECR-RELATED"/>
    <property type="match status" value="1"/>
</dbReference>
<dbReference type="STRING" id="1292034.OR37_03282"/>
<dbReference type="GO" id="GO:0016989">
    <property type="term" value="F:sigma factor antagonist activity"/>
    <property type="evidence" value="ECO:0007669"/>
    <property type="project" value="TreeGrafter"/>
</dbReference>
<keyword evidence="1" id="KW-0472">Membrane</keyword>
<dbReference type="RefSeq" id="WP_004622213.1">
    <property type="nucleotide sequence ID" value="NZ_APMP01000025.1"/>
</dbReference>
<feature type="domain" description="FecR protein" evidence="2">
    <location>
        <begin position="113"/>
        <end position="204"/>
    </location>
</feature>
<evidence type="ECO:0000313" key="3">
    <source>
        <dbReference type="EMBL" id="ENZ80846.1"/>
    </source>
</evidence>
<feature type="transmembrane region" description="Helical" evidence="1">
    <location>
        <begin position="78"/>
        <end position="100"/>
    </location>
</feature>
<accession>R0CWF8</accession>
<protein>
    <submittedName>
        <fullName evidence="3">Fe2+-dicitrate sensor, membrane component</fullName>
    </submittedName>
</protein>
<proteinExistence type="predicted"/>
<gene>
    <name evidence="3" type="ORF">OR37_03282</name>
</gene>
<keyword evidence="1" id="KW-1133">Transmembrane helix</keyword>
<dbReference type="Pfam" id="PF04773">
    <property type="entry name" value="FecR"/>
    <property type="match status" value="1"/>
</dbReference>
<keyword evidence="4" id="KW-1185">Reference proteome</keyword>
<dbReference type="PANTHER" id="PTHR30273:SF2">
    <property type="entry name" value="PROTEIN FECR"/>
    <property type="match status" value="1"/>
</dbReference>
<dbReference type="Gene3D" id="3.55.50.30">
    <property type="match status" value="1"/>
</dbReference>
<keyword evidence="1" id="KW-0812">Transmembrane</keyword>
<evidence type="ECO:0000256" key="1">
    <source>
        <dbReference type="SAM" id="Phobius"/>
    </source>
</evidence>
<dbReference type="eggNOG" id="COG3712">
    <property type="taxonomic scope" value="Bacteria"/>
</dbReference>
<dbReference type="Gene3D" id="2.60.120.1440">
    <property type="match status" value="1"/>
</dbReference>
<dbReference type="InterPro" id="IPR012373">
    <property type="entry name" value="Ferrdict_sens_TM"/>
</dbReference>
<name>R0CWF8_CAUVI</name>
<dbReference type="PIRSF" id="PIRSF018266">
    <property type="entry name" value="FecR"/>
    <property type="match status" value="1"/>
</dbReference>